<evidence type="ECO:0000313" key="6">
    <source>
        <dbReference type="WBParaSite" id="TCLT_0000014701-mRNA-1"/>
    </source>
</evidence>
<dbReference type="STRING" id="103827.A0A0N5CJE4"/>
<feature type="compositionally biased region" description="Low complexity" evidence="2">
    <location>
        <begin position="637"/>
        <end position="650"/>
    </location>
</feature>
<dbReference type="PANTHER" id="PTHR15729">
    <property type="entry name" value="CDC42 GTPASE-ACTIVATING PROTEIN"/>
    <property type="match status" value="1"/>
</dbReference>
<dbReference type="GO" id="GO:0005096">
    <property type="term" value="F:GTPase activator activity"/>
    <property type="evidence" value="ECO:0007669"/>
    <property type="project" value="UniProtKB-KW"/>
</dbReference>
<evidence type="ECO:0000256" key="2">
    <source>
        <dbReference type="SAM" id="MobiDB-lite"/>
    </source>
</evidence>
<dbReference type="OrthoDB" id="79452at2759"/>
<evidence type="ECO:0000256" key="1">
    <source>
        <dbReference type="ARBA" id="ARBA00022468"/>
    </source>
</evidence>
<dbReference type="WBParaSite" id="TCLT_0000014701-mRNA-1">
    <property type="protein sequence ID" value="TCLT_0000014701-mRNA-1"/>
    <property type="gene ID" value="TCLT_0000014701"/>
</dbReference>
<dbReference type="Proteomes" id="UP000276776">
    <property type="component" value="Unassembled WGS sequence"/>
</dbReference>
<sequence>MTTDRSWLQAAFRVGDIVSIIEKVPSATREDRSWWKAKLTISKDEACKAGFGKNFEVGLFPSECVKIFDSKPESLTIDRQLSENVTIKTVETNIRGEPISTLKKSSDWHRPRRDRSLVKSLLRRHVEQQVPPVFGIDLVEYLQKTGDDVPQILKKCVEVIELHGIVTGVYRQCGIQSNIQKLRNGFDSGHLPDLSDDTILKDIHSVSSLLKQYFRQLPNPLFTFELYPDFISAYETTDEKQVERFKDIIGRLPCEHYRTAKYLIRHLSKLCQCTHLTDMNSKNLAIVWAPNLFRCPPCIDDGTGSNGGSDSSLLQGLNAQTGLCNYILVHAVYLFALEKDSLSLPRGPYSCSVDARSRSIMSCISSLPLPNGEALSQPDLRSKNYLDINVSPAMHPSFRSITNGSKKREVSAQPCGKWRRMLRGPSVDNAFTSLRTRWKKQNGLHVNDNSGNNVKWRRSPVSDARVSLRAARSASLISFVTKSVEEFRNGVLRSWRHCAQSRDESVMNSSGQQRHSSATAIATELVRRRGLTSFLAADQNPSTSFPFCSRDEYADDGLSSSSDSYRFFGFCDNEPLMDRISLHSLEKTLTEQNWSKVEPDVLRLHFHSNIAMERRRADTAVNSRSSSTDGWSDFARSSGISKSSSSSTSSHHNDCSRYDNVSPGGDDKEARYVETPLSFYDLPQKNIRSVRSNIQLYFL</sequence>
<dbReference type="PANTHER" id="PTHR15729:SF10">
    <property type="entry name" value="GTPASE-ACTIVATING PROTEIN CDGAPR"/>
    <property type="match status" value="1"/>
</dbReference>
<dbReference type="InterPro" id="IPR036028">
    <property type="entry name" value="SH3-like_dom_sf"/>
</dbReference>
<dbReference type="InterPro" id="IPR008936">
    <property type="entry name" value="Rho_GTPase_activation_prot"/>
</dbReference>
<dbReference type="Gene3D" id="1.10.555.10">
    <property type="entry name" value="Rho GTPase activation protein"/>
    <property type="match status" value="1"/>
</dbReference>
<dbReference type="SUPFAM" id="SSF50044">
    <property type="entry name" value="SH3-domain"/>
    <property type="match status" value="1"/>
</dbReference>
<evidence type="ECO:0000259" key="3">
    <source>
        <dbReference type="PROSITE" id="PS50238"/>
    </source>
</evidence>
<dbReference type="OMA" id="TPFNNKD"/>
<dbReference type="InterPro" id="IPR051576">
    <property type="entry name" value="PX-Rho_GAP"/>
</dbReference>
<reference evidence="6" key="1">
    <citation type="submission" date="2017-02" db="UniProtKB">
        <authorList>
            <consortium name="WormBaseParasite"/>
        </authorList>
    </citation>
    <scope>IDENTIFICATION</scope>
</reference>
<dbReference type="SUPFAM" id="SSF48350">
    <property type="entry name" value="GTPase activation domain, GAP"/>
    <property type="match status" value="1"/>
</dbReference>
<dbReference type="Pfam" id="PF00620">
    <property type="entry name" value="RhoGAP"/>
    <property type="match status" value="1"/>
</dbReference>
<dbReference type="InterPro" id="IPR000198">
    <property type="entry name" value="RhoGAP_dom"/>
</dbReference>
<dbReference type="Gene3D" id="2.30.30.40">
    <property type="entry name" value="SH3 Domains"/>
    <property type="match status" value="1"/>
</dbReference>
<keyword evidence="1" id="KW-0343">GTPase activation</keyword>
<feature type="region of interest" description="Disordered" evidence="2">
    <location>
        <begin position="617"/>
        <end position="667"/>
    </location>
</feature>
<reference evidence="4 5" key="2">
    <citation type="submission" date="2018-11" db="EMBL/GenBank/DDBJ databases">
        <authorList>
            <consortium name="Pathogen Informatics"/>
        </authorList>
    </citation>
    <scope>NUCLEOTIDE SEQUENCE [LARGE SCALE GENOMIC DNA]</scope>
</reference>
<accession>A0A0N5CJE4</accession>
<gene>
    <name evidence="4" type="ORF">TCLT_LOCUS148</name>
</gene>
<name>A0A0N5CJE4_THECL</name>
<protein>
    <submittedName>
        <fullName evidence="6">Rho-GAP domain-containing protein</fullName>
    </submittedName>
</protein>
<organism evidence="6">
    <name type="scientific">Thelazia callipaeda</name>
    <name type="common">Oriental eyeworm</name>
    <name type="synonym">Parasitic nematode</name>
    <dbReference type="NCBI Taxonomy" id="103827"/>
    <lineage>
        <taxon>Eukaryota</taxon>
        <taxon>Metazoa</taxon>
        <taxon>Ecdysozoa</taxon>
        <taxon>Nematoda</taxon>
        <taxon>Chromadorea</taxon>
        <taxon>Rhabditida</taxon>
        <taxon>Spirurina</taxon>
        <taxon>Spiruromorpha</taxon>
        <taxon>Thelazioidea</taxon>
        <taxon>Thelaziidae</taxon>
        <taxon>Thelazia</taxon>
    </lineage>
</organism>
<dbReference type="EMBL" id="UYYF01000009">
    <property type="protein sequence ID" value="VDM95000.1"/>
    <property type="molecule type" value="Genomic_DNA"/>
</dbReference>
<dbReference type="AlphaFoldDB" id="A0A0N5CJE4"/>
<keyword evidence="5" id="KW-1185">Reference proteome</keyword>
<proteinExistence type="predicted"/>
<dbReference type="SMART" id="SM00324">
    <property type="entry name" value="RhoGAP"/>
    <property type="match status" value="1"/>
</dbReference>
<evidence type="ECO:0000313" key="5">
    <source>
        <dbReference type="Proteomes" id="UP000276776"/>
    </source>
</evidence>
<dbReference type="PROSITE" id="PS50238">
    <property type="entry name" value="RHOGAP"/>
    <property type="match status" value="1"/>
</dbReference>
<feature type="compositionally biased region" description="Polar residues" evidence="2">
    <location>
        <begin position="620"/>
        <end position="630"/>
    </location>
</feature>
<dbReference type="GO" id="GO:0007264">
    <property type="term" value="P:small GTPase-mediated signal transduction"/>
    <property type="evidence" value="ECO:0007669"/>
    <property type="project" value="TreeGrafter"/>
</dbReference>
<feature type="domain" description="Rho-GAP" evidence="3">
    <location>
        <begin position="136"/>
        <end position="335"/>
    </location>
</feature>
<evidence type="ECO:0000313" key="4">
    <source>
        <dbReference type="EMBL" id="VDM95000.1"/>
    </source>
</evidence>